<dbReference type="Proteomes" id="UP000242367">
    <property type="component" value="Unassembled WGS sequence"/>
</dbReference>
<keyword evidence="2" id="KW-0503">Monooxygenase</keyword>
<protein>
    <submittedName>
        <fullName evidence="2">Tetracenomycin-F1 monooxygenase</fullName>
        <ecNumber evidence="2">1.13.12.21</ecNumber>
    </submittedName>
</protein>
<dbReference type="EC" id="1.13.12.21" evidence="2"/>
<dbReference type="PROSITE" id="PS51725">
    <property type="entry name" value="ABM"/>
    <property type="match status" value="1"/>
</dbReference>
<sequence length="108" mass="12154">MTTIQKDSGLTTMINVFTTTPDKQQALLDVLLRATEDHIAKMPGFHSANFHASADGLRVVNYAQWTTPDAWKAMLTDPQCRVHIEKARELAEHDDHLYEVVAVHEAAR</sequence>
<reference evidence="2 3" key="1">
    <citation type="journal article" date="2017" name="Chemistry">
        <title>Isolation, Biosynthesis and Chemical Modifications of Rubterolones A-F: Rare Tropolone Alkaloids from Actinomadura sp. 5-2.</title>
        <authorList>
            <person name="Guo H."/>
            <person name="Benndorf R."/>
            <person name="Leichnitz D."/>
            <person name="Klassen J.L."/>
            <person name="Vollmers J."/>
            <person name="Gorls H."/>
            <person name="Steinacker M."/>
            <person name="Weigel C."/>
            <person name="Dahse H.M."/>
            <person name="Kaster A.K."/>
            <person name="de Beer Z.W."/>
            <person name="Poulsen M."/>
            <person name="Beemelmanns C."/>
        </authorList>
    </citation>
    <scope>NUCLEOTIDE SEQUENCE [LARGE SCALE GENOMIC DNA]</scope>
    <source>
        <strain evidence="2 3">5-2</strain>
    </source>
</reference>
<feature type="domain" description="ABM" evidence="1">
    <location>
        <begin position="11"/>
        <end position="101"/>
    </location>
</feature>
<dbReference type="Gene3D" id="3.30.70.100">
    <property type="match status" value="1"/>
</dbReference>
<proteinExistence type="predicted"/>
<dbReference type="RefSeq" id="WP_103563409.1">
    <property type="nucleotide sequence ID" value="NZ_MTBP01000002.1"/>
</dbReference>
<keyword evidence="3" id="KW-1185">Reference proteome</keyword>
<dbReference type="EMBL" id="MTBP01000002">
    <property type="protein sequence ID" value="POM24261.1"/>
    <property type="molecule type" value="Genomic_DNA"/>
</dbReference>
<organism evidence="2 3">
    <name type="scientific">Actinomadura rubteroloni</name>
    <dbReference type="NCBI Taxonomy" id="1926885"/>
    <lineage>
        <taxon>Bacteria</taxon>
        <taxon>Bacillati</taxon>
        <taxon>Actinomycetota</taxon>
        <taxon>Actinomycetes</taxon>
        <taxon>Streptosporangiales</taxon>
        <taxon>Thermomonosporaceae</taxon>
        <taxon>Actinomadura</taxon>
    </lineage>
</organism>
<comment type="caution">
    <text evidence="2">The sequence shown here is derived from an EMBL/GenBank/DDBJ whole genome shotgun (WGS) entry which is preliminary data.</text>
</comment>
<dbReference type="Pfam" id="PF03992">
    <property type="entry name" value="ABM"/>
    <property type="match status" value="1"/>
</dbReference>
<accession>A0A2P4UGT9</accession>
<dbReference type="AlphaFoldDB" id="A0A2P4UGT9"/>
<keyword evidence="2" id="KW-0560">Oxidoreductase</keyword>
<evidence type="ECO:0000259" key="1">
    <source>
        <dbReference type="PROSITE" id="PS51725"/>
    </source>
</evidence>
<evidence type="ECO:0000313" key="3">
    <source>
        <dbReference type="Proteomes" id="UP000242367"/>
    </source>
</evidence>
<dbReference type="SUPFAM" id="SSF54909">
    <property type="entry name" value="Dimeric alpha+beta barrel"/>
    <property type="match status" value="1"/>
</dbReference>
<name>A0A2P4UGT9_9ACTN</name>
<dbReference type="InterPro" id="IPR007138">
    <property type="entry name" value="ABM_dom"/>
</dbReference>
<gene>
    <name evidence="2" type="primary">tcmH_1</name>
    <name evidence="2" type="ORF">BTM25_28890</name>
</gene>
<evidence type="ECO:0000313" key="2">
    <source>
        <dbReference type="EMBL" id="POM24261.1"/>
    </source>
</evidence>
<dbReference type="GO" id="GO:0004497">
    <property type="term" value="F:monooxygenase activity"/>
    <property type="evidence" value="ECO:0007669"/>
    <property type="project" value="UniProtKB-KW"/>
</dbReference>
<dbReference type="InterPro" id="IPR011008">
    <property type="entry name" value="Dimeric_a/b-barrel"/>
</dbReference>